<keyword evidence="2 6" id="KW-0288">FMN</keyword>
<dbReference type="SUPFAM" id="SSF52218">
    <property type="entry name" value="Flavoproteins"/>
    <property type="match status" value="1"/>
</dbReference>
<sequence length="207" mass="23230">MKLLEIQSSVRQEGSVSRTLASKFIHAWRSHQIDVKQILRDVGANPPKLPTAAWVVANYTPPQARTQEMRDELAESEMLIEELATAERIVLGVPMYNFSVPTNLKAYIDNVVRVDRTFSFDRSTGMFGSLLTGKKALIISSRAGGYAPGTPTAAIDFCEPYLRFILNFIGIEDVEYIEVPNQFGSSEERQQATETALERLMELAQTW</sequence>
<dbReference type="PANTHER" id="PTHR43741">
    <property type="entry name" value="FMN-DEPENDENT NADH-AZOREDUCTASE 1"/>
    <property type="match status" value="1"/>
</dbReference>
<evidence type="ECO:0000313" key="9">
    <source>
        <dbReference type="Proteomes" id="UP000753908"/>
    </source>
</evidence>
<dbReference type="Pfam" id="PF02525">
    <property type="entry name" value="Flavodoxin_2"/>
    <property type="match status" value="1"/>
</dbReference>
<dbReference type="EMBL" id="JAHHIF010000002">
    <property type="protein sequence ID" value="MBW4543175.1"/>
    <property type="molecule type" value="Genomic_DNA"/>
</dbReference>
<name>A0A951PG96_9CYAN</name>
<dbReference type="HAMAP" id="MF_01216">
    <property type="entry name" value="Azoreductase_type1"/>
    <property type="match status" value="1"/>
</dbReference>
<dbReference type="EC" id="1.7.1.17" evidence="6"/>
<keyword evidence="4 6" id="KW-0520">NAD</keyword>
<reference evidence="8" key="2">
    <citation type="journal article" date="2022" name="Microbiol. Resour. Announc.">
        <title>Metagenome Sequencing to Explore Phylogenomics of Terrestrial Cyanobacteria.</title>
        <authorList>
            <person name="Ward R.D."/>
            <person name="Stajich J.E."/>
            <person name="Johansen J.R."/>
            <person name="Huntemann M."/>
            <person name="Clum A."/>
            <person name="Foster B."/>
            <person name="Foster B."/>
            <person name="Roux S."/>
            <person name="Palaniappan K."/>
            <person name="Varghese N."/>
            <person name="Mukherjee S."/>
            <person name="Reddy T.B.K."/>
            <person name="Daum C."/>
            <person name="Copeland A."/>
            <person name="Chen I.A."/>
            <person name="Ivanova N.N."/>
            <person name="Kyrpides N.C."/>
            <person name="Shapiro N."/>
            <person name="Eloe-Fadrosh E.A."/>
            <person name="Pietrasiak N."/>
        </authorList>
    </citation>
    <scope>NUCLEOTIDE SEQUENCE</scope>
    <source>
        <strain evidence="8">CPER-KK1</strain>
    </source>
</reference>
<dbReference type="PANTHER" id="PTHR43741:SF4">
    <property type="entry name" value="FMN-DEPENDENT NADH:QUINONE OXIDOREDUCTASE"/>
    <property type="match status" value="1"/>
</dbReference>
<comment type="cofactor">
    <cofactor evidence="6">
        <name>FMN</name>
        <dbReference type="ChEBI" id="CHEBI:58210"/>
    </cofactor>
    <text evidence="6">Binds 1 FMN per subunit.</text>
</comment>
<comment type="subunit">
    <text evidence="6">Homodimer.</text>
</comment>
<dbReference type="InterPro" id="IPR023048">
    <property type="entry name" value="NADH:quinone_OxRdtase_FMN_depd"/>
</dbReference>
<proteinExistence type="inferred from homology"/>
<dbReference type="GO" id="GO:0016655">
    <property type="term" value="F:oxidoreductase activity, acting on NAD(P)H, quinone or similar compound as acceptor"/>
    <property type="evidence" value="ECO:0007669"/>
    <property type="project" value="InterPro"/>
</dbReference>
<dbReference type="Gene3D" id="3.40.50.360">
    <property type="match status" value="1"/>
</dbReference>
<dbReference type="AlphaFoldDB" id="A0A951PG96"/>
<organism evidence="8 9">
    <name type="scientific">Symplocastrum torsivum CPER-KK1</name>
    <dbReference type="NCBI Taxonomy" id="450513"/>
    <lineage>
        <taxon>Bacteria</taxon>
        <taxon>Bacillati</taxon>
        <taxon>Cyanobacteriota</taxon>
        <taxon>Cyanophyceae</taxon>
        <taxon>Oscillatoriophycideae</taxon>
        <taxon>Oscillatoriales</taxon>
        <taxon>Microcoleaceae</taxon>
        <taxon>Symplocastrum</taxon>
    </lineage>
</organism>
<evidence type="ECO:0000256" key="2">
    <source>
        <dbReference type="ARBA" id="ARBA00022643"/>
    </source>
</evidence>
<feature type="binding site" evidence="6">
    <location>
        <begin position="95"/>
        <end position="98"/>
    </location>
    <ligand>
        <name>FMN</name>
        <dbReference type="ChEBI" id="CHEBI:58210"/>
    </ligand>
</feature>
<dbReference type="GO" id="GO:0009055">
    <property type="term" value="F:electron transfer activity"/>
    <property type="evidence" value="ECO:0007669"/>
    <property type="project" value="UniProtKB-UniRule"/>
</dbReference>
<evidence type="ECO:0000256" key="1">
    <source>
        <dbReference type="ARBA" id="ARBA00022630"/>
    </source>
</evidence>
<feature type="binding site" evidence="6">
    <location>
        <begin position="15"/>
        <end position="17"/>
    </location>
    <ligand>
        <name>FMN</name>
        <dbReference type="ChEBI" id="CHEBI:58210"/>
    </ligand>
</feature>
<dbReference type="Proteomes" id="UP000753908">
    <property type="component" value="Unassembled WGS sequence"/>
</dbReference>
<comment type="catalytic activity">
    <reaction evidence="5">
        <text>N,N-dimethyl-1,4-phenylenediamine + anthranilate + 2 NAD(+) = 2-(4-dimethylaminophenyl)diazenylbenzoate + 2 NADH + 2 H(+)</text>
        <dbReference type="Rhea" id="RHEA:55872"/>
        <dbReference type="ChEBI" id="CHEBI:15378"/>
        <dbReference type="ChEBI" id="CHEBI:15783"/>
        <dbReference type="ChEBI" id="CHEBI:16567"/>
        <dbReference type="ChEBI" id="CHEBI:57540"/>
        <dbReference type="ChEBI" id="CHEBI:57945"/>
        <dbReference type="ChEBI" id="CHEBI:71579"/>
        <dbReference type="EC" id="1.7.1.17"/>
    </reaction>
    <physiologicalReaction direction="right-to-left" evidence="5">
        <dbReference type="Rhea" id="RHEA:55874"/>
    </physiologicalReaction>
</comment>
<gene>
    <name evidence="6" type="primary">azoR</name>
    <name evidence="8" type="ORF">KME25_01815</name>
</gene>
<evidence type="ECO:0000256" key="3">
    <source>
        <dbReference type="ARBA" id="ARBA00023002"/>
    </source>
</evidence>
<dbReference type="GO" id="GO:0010181">
    <property type="term" value="F:FMN binding"/>
    <property type="evidence" value="ECO:0007669"/>
    <property type="project" value="UniProtKB-UniRule"/>
</dbReference>
<dbReference type="InterPro" id="IPR003680">
    <property type="entry name" value="Flavodoxin_fold"/>
</dbReference>
<evidence type="ECO:0000313" key="8">
    <source>
        <dbReference type="EMBL" id="MBW4543175.1"/>
    </source>
</evidence>
<evidence type="ECO:0000256" key="5">
    <source>
        <dbReference type="ARBA" id="ARBA00048542"/>
    </source>
</evidence>
<protein>
    <recommendedName>
        <fullName evidence="6">FMN dependent NADH:quinone oxidoreductase</fullName>
        <ecNumber evidence="6">1.6.5.-</ecNumber>
    </recommendedName>
    <alternativeName>
        <fullName evidence="6">Azo-dye reductase</fullName>
    </alternativeName>
    <alternativeName>
        <fullName evidence="6">FMN-dependent NADH-azo compound oxidoreductase</fullName>
    </alternativeName>
    <alternativeName>
        <fullName evidence="6">FMN-dependent NADH-azoreductase</fullName>
        <ecNumber evidence="6">1.7.1.17</ecNumber>
    </alternativeName>
</protein>
<evidence type="ECO:0000259" key="7">
    <source>
        <dbReference type="Pfam" id="PF02525"/>
    </source>
</evidence>
<comment type="similarity">
    <text evidence="6">Belongs to the azoreductase type 1 family.</text>
</comment>
<dbReference type="InterPro" id="IPR050104">
    <property type="entry name" value="FMN-dep_NADH:Q_OxRdtase_AzoR1"/>
</dbReference>
<comment type="caution">
    <text evidence="6">Lacks conserved residue(s) required for the propagation of feature annotation.</text>
</comment>
<reference evidence="8" key="1">
    <citation type="submission" date="2021-05" db="EMBL/GenBank/DDBJ databases">
        <authorList>
            <person name="Pietrasiak N."/>
            <person name="Ward R."/>
            <person name="Stajich J.E."/>
            <person name="Kurbessoian T."/>
        </authorList>
    </citation>
    <scope>NUCLEOTIDE SEQUENCE</scope>
    <source>
        <strain evidence="8">CPER-KK1</strain>
    </source>
</reference>
<evidence type="ECO:0000256" key="6">
    <source>
        <dbReference type="HAMAP-Rule" id="MF_01216"/>
    </source>
</evidence>
<accession>A0A951PG96</accession>
<keyword evidence="3 6" id="KW-0560">Oxidoreductase</keyword>
<comment type="caution">
    <text evidence="8">The sequence shown here is derived from an EMBL/GenBank/DDBJ whole genome shotgun (WGS) entry which is preliminary data.</text>
</comment>
<feature type="domain" description="Flavodoxin-like fold" evidence="7">
    <location>
        <begin position="1"/>
        <end position="202"/>
    </location>
</feature>
<dbReference type="InterPro" id="IPR029039">
    <property type="entry name" value="Flavoprotein-like_sf"/>
</dbReference>
<evidence type="ECO:0000256" key="4">
    <source>
        <dbReference type="ARBA" id="ARBA00023027"/>
    </source>
</evidence>
<comment type="function">
    <text evidence="6">Quinone reductase that provides resistance to thiol-specific stress caused by electrophilic quinones.</text>
</comment>
<dbReference type="EC" id="1.6.5.-" evidence="6"/>
<comment type="function">
    <text evidence="6">Also exhibits azoreductase activity. Catalyzes the reductive cleavage of the azo bond in aromatic azo compounds to the corresponding amines.</text>
</comment>
<keyword evidence="1 6" id="KW-0285">Flavoprotein</keyword>
<dbReference type="GO" id="GO:0016652">
    <property type="term" value="F:oxidoreductase activity, acting on NAD(P)H as acceptor"/>
    <property type="evidence" value="ECO:0007669"/>
    <property type="project" value="UniProtKB-UniRule"/>
</dbReference>
<feature type="binding site" evidence="6">
    <location>
        <position position="9"/>
    </location>
    <ligand>
        <name>FMN</name>
        <dbReference type="ChEBI" id="CHEBI:58210"/>
    </ligand>
</feature>
<comment type="catalytic activity">
    <reaction evidence="6">
        <text>2 a quinone + NADH + H(+) = 2 a 1,4-benzosemiquinone + NAD(+)</text>
        <dbReference type="Rhea" id="RHEA:65952"/>
        <dbReference type="ChEBI" id="CHEBI:15378"/>
        <dbReference type="ChEBI" id="CHEBI:57540"/>
        <dbReference type="ChEBI" id="CHEBI:57945"/>
        <dbReference type="ChEBI" id="CHEBI:132124"/>
        <dbReference type="ChEBI" id="CHEBI:134225"/>
    </reaction>
</comment>